<dbReference type="EMBL" id="AFNH02000173">
    <property type="protein sequence ID" value="EZG79959.1"/>
    <property type="molecule type" value="Genomic_DNA"/>
</dbReference>
<dbReference type="Proteomes" id="UP000019763">
    <property type="component" value="Unassembled WGS sequence"/>
</dbReference>
<gene>
    <name evidence="2" type="ORF">GNI_023380</name>
</gene>
<organism evidence="2 3">
    <name type="scientific">Gregarina niphandrodes</name>
    <name type="common">Septate eugregarine</name>
    <dbReference type="NCBI Taxonomy" id="110365"/>
    <lineage>
        <taxon>Eukaryota</taxon>
        <taxon>Sar</taxon>
        <taxon>Alveolata</taxon>
        <taxon>Apicomplexa</taxon>
        <taxon>Conoidasida</taxon>
        <taxon>Gregarinasina</taxon>
        <taxon>Eugregarinorida</taxon>
        <taxon>Gregarinidae</taxon>
        <taxon>Gregarina</taxon>
    </lineage>
</organism>
<dbReference type="AlphaFoldDB" id="A0A023BBK9"/>
<feature type="compositionally biased region" description="Polar residues" evidence="1">
    <location>
        <begin position="164"/>
        <end position="182"/>
    </location>
</feature>
<dbReference type="VEuPathDB" id="CryptoDB:GNI_023380"/>
<reference evidence="2" key="1">
    <citation type="submission" date="2013-12" db="EMBL/GenBank/DDBJ databases">
        <authorList>
            <person name="Omoto C.K."/>
            <person name="Sibley D."/>
            <person name="Venepally P."/>
            <person name="Hadjithomas M."/>
            <person name="Karamycheva S."/>
            <person name="Brunk B."/>
            <person name="Roos D."/>
            <person name="Caler E."/>
            <person name="Lorenzi H."/>
        </authorList>
    </citation>
    <scope>NUCLEOTIDE SEQUENCE</scope>
</reference>
<name>A0A023BBK9_GRENI</name>
<accession>A0A023BBK9</accession>
<feature type="compositionally biased region" description="Basic and acidic residues" evidence="1">
    <location>
        <begin position="137"/>
        <end position="146"/>
    </location>
</feature>
<evidence type="ECO:0000313" key="2">
    <source>
        <dbReference type="EMBL" id="EZG79959.1"/>
    </source>
</evidence>
<comment type="caution">
    <text evidence="2">The sequence shown here is derived from an EMBL/GenBank/DDBJ whole genome shotgun (WGS) entry which is preliminary data.</text>
</comment>
<feature type="compositionally biased region" description="Basic and acidic residues" evidence="1">
    <location>
        <begin position="41"/>
        <end position="68"/>
    </location>
</feature>
<dbReference type="InterPro" id="IPR001646">
    <property type="entry name" value="5peptide_repeat"/>
</dbReference>
<evidence type="ECO:0000256" key="1">
    <source>
        <dbReference type="SAM" id="MobiDB-lite"/>
    </source>
</evidence>
<keyword evidence="3" id="KW-1185">Reference proteome</keyword>
<proteinExistence type="predicted"/>
<dbReference type="RefSeq" id="XP_011134350.1">
    <property type="nucleotide sequence ID" value="XM_011136048.1"/>
</dbReference>
<feature type="region of interest" description="Disordered" evidence="1">
    <location>
        <begin position="137"/>
        <end position="182"/>
    </location>
</feature>
<sequence>LETTTTHPAVRGHSRRPESAAAPSRADRSAWTGRSNSGLPRRNDQRPPRQDYREGHRDGYQLEKEGHEGAGMPEDLQRGRGLQDPVCQPPAVETSVADLSEADLSEARFSEARFPEAEFRRQVPPSPVNPLAWDQEAEKRAAREVQAKPTPRSEGPGRFAQLTPERSQSRGTQGTRTPVLNLGQNLSFGQSPSHYGLPGHSVAHHALSDGHLVRAVEGAVRRAEYPPRRETHFQHYSRSGRSSGLMSHPSGGLMEPPFSHGTQEYGTQEHGTQGYGTQGYGTQGYGTQGYGTGEHGTQMRSGTQEYGTQGYGGQTYELQRSAQRWDTVPEPRGWREPCDAPLYCPPRDPPVRLLPCPDGVYIFPPPPGLYPEYEMNPFFRRNER</sequence>
<protein>
    <submittedName>
        <fullName evidence="2">Uncharacterized protein</fullName>
    </submittedName>
</protein>
<evidence type="ECO:0000313" key="3">
    <source>
        <dbReference type="Proteomes" id="UP000019763"/>
    </source>
</evidence>
<feature type="non-terminal residue" evidence="2">
    <location>
        <position position="1"/>
    </location>
</feature>
<dbReference type="GeneID" id="22911078"/>
<feature type="region of interest" description="Disordered" evidence="1">
    <location>
        <begin position="1"/>
        <end position="99"/>
    </location>
</feature>
<dbReference type="Pfam" id="PF00805">
    <property type="entry name" value="Pentapeptide"/>
    <property type="match status" value="1"/>
</dbReference>